<dbReference type="EMBL" id="JARPMG010000001">
    <property type="protein sequence ID" value="KAJ8104411.1"/>
    <property type="molecule type" value="Genomic_DNA"/>
</dbReference>
<dbReference type="SUPFAM" id="SSF50475">
    <property type="entry name" value="FMN-binding split barrel"/>
    <property type="match status" value="1"/>
</dbReference>
<dbReference type="AlphaFoldDB" id="A0AAD7VWN7"/>
<gene>
    <name evidence="1" type="ORF">POJ06DRAFT_244450</name>
</gene>
<keyword evidence="2" id="KW-1185">Reference proteome</keyword>
<dbReference type="PANTHER" id="PTHR35802">
    <property type="entry name" value="PROTEASE SYNTHASE AND SPORULATION PROTEIN PAI 2"/>
    <property type="match status" value="1"/>
</dbReference>
<evidence type="ECO:0000313" key="2">
    <source>
        <dbReference type="Proteomes" id="UP001217417"/>
    </source>
</evidence>
<protein>
    <submittedName>
        <fullName evidence="1">Transcriptional regulator PAI 2-type</fullName>
    </submittedName>
</protein>
<dbReference type="Proteomes" id="UP001217417">
    <property type="component" value="Unassembled WGS sequence"/>
</dbReference>
<organism evidence="1 2">
    <name type="scientific">Lipomyces tetrasporus</name>
    <dbReference type="NCBI Taxonomy" id="54092"/>
    <lineage>
        <taxon>Eukaryota</taxon>
        <taxon>Fungi</taxon>
        <taxon>Dikarya</taxon>
        <taxon>Ascomycota</taxon>
        <taxon>Saccharomycotina</taxon>
        <taxon>Lipomycetes</taxon>
        <taxon>Lipomycetales</taxon>
        <taxon>Lipomycetaceae</taxon>
        <taxon>Lipomyces</taxon>
    </lineage>
</organism>
<reference evidence="1" key="1">
    <citation type="submission" date="2023-03" db="EMBL/GenBank/DDBJ databases">
        <title>Near-Complete genome sequence of Lipomyces tetrasporous NRRL Y-64009, an oleaginous yeast capable of growing on lignocellulosic hydrolysates.</title>
        <authorList>
            <consortium name="Lawrence Berkeley National Laboratory"/>
            <person name="Jagtap S.S."/>
            <person name="Liu J.-J."/>
            <person name="Walukiewicz H.E."/>
            <person name="Pangilinan J."/>
            <person name="Lipzen A."/>
            <person name="Ahrendt S."/>
            <person name="Koriabine M."/>
            <person name="Cobaugh K."/>
            <person name="Salamov A."/>
            <person name="Yoshinaga Y."/>
            <person name="Ng V."/>
            <person name="Daum C."/>
            <person name="Grigoriev I.V."/>
            <person name="Slininger P.J."/>
            <person name="Dien B.S."/>
            <person name="Jin Y.-S."/>
            <person name="Rao C.V."/>
        </authorList>
    </citation>
    <scope>NUCLEOTIDE SEQUENCE</scope>
    <source>
        <strain evidence="1">NRRL Y-64009</strain>
    </source>
</reference>
<dbReference type="GeneID" id="80881667"/>
<dbReference type="InterPro" id="IPR007396">
    <property type="entry name" value="TR_PAI2-type"/>
</dbReference>
<name>A0AAD7VWN7_9ASCO</name>
<sequence>MYLRSVHAESSIPLLLQFVRDNPMGILTTAIPSSAYPLLQSSHIPWVLDVPDSPDAPEKGRLRGHMAKQNPQTKAIIDSLTAGRAPSPTSQLQEEVLVLFNGPYHHYVTPKFYTETKPSTGKVVPTWNYAAVQIYGKATIYYDSASPETSAYLSKQIDDLSRHCETGIMGYTGGEKEGPWQVSDAPDRYIEIMKKNIIGIEIVIERLEGKFKMSQEMGKADREGVVDGFNNLGTDVGAGVAQTVKIRGDLKDSI</sequence>
<accession>A0AAD7VWN7</accession>
<dbReference type="Pfam" id="PF04299">
    <property type="entry name" value="FMN_bind_2"/>
    <property type="match status" value="1"/>
</dbReference>
<comment type="caution">
    <text evidence="1">The sequence shown here is derived from an EMBL/GenBank/DDBJ whole genome shotgun (WGS) entry which is preliminary data.</text>
</comment>
<dbReference type="PANTHER" id="PTHR35802:SF1">
    <property type="entry name" value="PROTEASE SYNTHASE AND SPORULATION PROTEIN PAI 2"/>
    <property type="match status" value="1"/>
</dbReference>
<dbReference type="InterPro" id="IPR012349">
    <property type="entry name" value="Split_barrel_FMN-bd"/>
</dbReference>
<dbReference type="RefSeq" id="XP_056047861.1">
    <property type="nucleotide sequence ID" value="XM_056186501.1"/>
</dbReference>
<proteinExistence type="predicted"/>
<dbReference type="Gene3D" id="2.30.110.10">
    <property type="entry name" value="Electron Transport, Fmn-binding Protein, Chain A"/>
    <property type="match status" value="1"/>
</dbReference>
<evidence type="ECO:0000313" key="1">
    <source>
        <dbReference type="EMBL" id="KAJ8104411.1"/>
    </source>
</evidence>
<dbReference type="PIRSF" id="PIRSF010372">
    <property type="entry name" value="PaiB"/>
    <property type="match status" value="1"/>
</dbReference>